<evidence type="ECO:0000256" key="5">
    <source>
        <dbReference type="ARBA" id="ARBA00023136"/>
    </source>
</evidence>
<evidence type="ECO:0000256" key="6">
    <source>
        <dbReference type="SAM" id="Phobius"/>
    </source>
</evidence>
<feature type="transmembrane region" description="Helical" evidence="6">
    <location>
        <begin position="64"/>
        <end position="85"/>
    </location>
</feature>
<feature type="transmembrane region" description="Helical" evidence="6">
    <location>
        <begin position="353"/>
        <end position="371"/>
    </location>
</feature>
<sequence>MTPRDTDSVAAVLPQRGWLTALRRHRLLSQVLLVAGGTAGAQALSLAFAPLITRLFSPDAFGLAGSFSALVSVVAPLAALTYPVAMVLPPRDEDARGLARLSMGLAVLLALAAVAALTVLQPLLDRHLDPRLAAMLIWLLPVAMLLAAMQQVMQQWLIRRQRFGVTAKVAMIHALVLNLAKATGGVLHPVGVTLVLVTAAASGLNALLLWWADRRLGDGLVGGGRGAPWRELARRHRDFPLYRAPQVTLNALSQSLPVLLLAAFFGTAAAGHYSLAASVLAAPMVLLAKSVNDVFYPHVASAVNRGEPITASLAKTTLVMAAVGLVPFGAMVVLGPCLFALLFGDPWWQAGEYARWMAVWLYFAFLNKPSVASIASLGLQRGFLIYEVLSVLGRVAALYVGFRVYHSDLVAVVAFSLVGAMLNLALVGVTLLRARRRDQGLIKT</sequence>
<dbReference type="PANTHER" id="PTHR30250">
    <property type="entry name" value="PST FAMILY PREDICTED COLANIC ACID TRANSPORTER"/>
    <property type="match status" value="1"/>
</dbReference>
<protein>
    <submittedName>
        <fullName evidence="7">Lipopolysaccharide biosynthesis protein</fullName>
    </submittedName>
</protein>
<organism evidence="7">
    <name type="scientific">Halomonas sp. RT37</name>
    <dbReference type="NCBI Taxonomy" id="2950872"/>
    <lineage>
        <taxon>Bacteria</taxon>
        <taxon>Pseudomonadati</taxon>
        <taxon>Pseudomonadota</taxon>
        <taxon>Gammaproteobacteria</taxon>
        <taxon>Oceanospirillales</taxon>
        <taxon>Halomonadaceae</taxon>
        <taxon>Halomonas</taxon>
    </lineage>
</organism>
<reference evidence="7" key="1">
    <citation type="submission" date="2022-06" db="EMBL/GenBank/DDBJ databases">
        <title>A novel DMS-producing enzyme.</title>
        <authorList>
            <person name="Zhang Y."/>
        </authorList>
    </citation>
    <scope>NUCLEOTIDE SEQUENCE</scope>
    <source>
        <strain evidence="7">RT37</strain>
    </source>
</reference>
<feature type="transmembrane region" description="Helical" evidence="6">
    <location>
        <begin position="97"/>
        <end position="120"/>
    </location>
</feature>
<dbReference type="AlphaFoldDB" id="A0AAU7KCP4"/>
<feature type="transmembrane region" description="Helical" evidence="6">
    <location>
        <begin position="132"/>
        <end position="149"/>
    </location>
</feature>
<feature type="transmembrane region" description="Helical" evidence="6">
    <location>
        <begin position="31"/>
        <end position="52"/>
    </location>
</feature>
<evidence type="ECO:0000256" key="4">
    <source>
        <dbReference type="ARBA" id="ARBA00022989"/>
    </source>
</evidence>
<name>A0AAU7KCP4_9GAMM</name>
<dbReference type="RefSeq" id="WP_348826599.1">
    <property type="nucleotide sequence ID" value="NZ_CP098827.1"/>
</dbReference>
<proteinExistence type="predicted"/>
<gene>
    <name evidence="7" type="ORF">NFG58_12380</name>
</gene>
<evidence type="ECO:0000256" key="1">
    <source>
        <dbReference type="ARBA" id="ARBA00004651"/>
    </source>
</evidence>
<feature type="transmembrane region" description="Helical" evidence="6">
    <location>
        <begin position="411"/>
        <end position="432"/>
    </location>
</feature>
<keyword evidence="3 6" id="KW-0812">Transmembrane</keyword>
<feature type="transmembrane region" description="Helical" evidence="6">
    <location>
        <begin position="186"/>
        <end position="211"/>
    </location>
</feature>
<dbReference type="Pfam" id="PF13440">
    <property type="entry name" value="Polysacc_synt_3"/>
    <property type="match status" value="1"/>
</dbReference>
<accession>A0AAU7KCP4</accession>
<feature type="transmembrane region" description="Helical" evidence="6">
    <location>
        <begin position="383"/>
        <end position="405"/>
    </location>
</feature>
<dbReference type="InterPro" id="IPR050833">
    <property type="entry name" value="Poly_Biosynth_Transport"/>
</dbReference>
<feature type="transmembrane region" description="Helical" evidence="6">
    <location>
        <begin position="317"/>
        <end position="341"/>
    </location>
</feature>
<keyword evidence="5 6" id="KW-0472">Membrane</keyword>
<evidence type="ECO:0000313" key="7">
    <source>
        <dbReference type="EMBL" id="XBO69425.1"/>
    </source>
</evidence>
<evidence type="ECO:0000256" key="2">
    <source>
        <dbReference type="ARBA" id="ARBA00022475"/>
    </source>
</evidence>
<dbReference type="GO" id="GO:0005886">
    <property type="term" value="C:plasma membrane"/>
    <property type="evidence" value="ECO:0007669"/>
    <property type="project" value="UniProtKB-SubCell"/>
</dbReference>
<evidence type="ECO:0000256" key="3">
    <source>
        <dbReference type="ARBA" id="ARBA00022692"/>
    </source>
</evidence>
<dbReference type="PANTHER" id="PTHR30250:SF28">
    <property type="entry name" value="POLYSACCHARIDE BIOSYNTHESIS PROTEIN"/>
    <property type="match status" value="1"/>
</dbReference>
<comment type="subcellular location">
    <subcellularLocation>
        <location evidence="1">Cell membrane</location>
        <topology evidence="1">Multi-pass membrane protein</topology>
    </subcellularLocation>
</comment>
<dbReference type="EMBL" id="CP098827">
    <property type="protein sequence ID" value="XBO69425.1"/>
    <property type="molecule type" value="Genomic_DNA"/>
</dbReference>
<feature type="transmembrane region" description="Helical" evidence="6">
    <location>
        <begin position="247"/>
        <end position="269"/>
    </location>
</feature>
<keyword evidence="2" id="KW-1003">Cell membrane</keyword>
<keyword evidence="4 6" id="KW-1133">Transmembrane helix</keyword>